<evidence type="ECO:0000256" key="1">
    <source>
        <dbReference type="ARBA" id="ARBA00009865"/>
    </source>
</evidence>
<keyword evidence="7" id="KW-0732">Signal</keyword>
<feature type="chain" id="PRO_5013909930" description="Transporter" evidence="7">
    <location>
        <begin position="21"/>
        <end position="348"/>
    </location>
</feature>
<feature type="signal peptide" evidence="7">
    <location>
        <begin position="1"/>
        <end position="20"/>
    </location>
</feature>
<dbReference type="PANTHER" id="PTHR42812:SF5">
    <property type="entry name" value="ENDO-ARABINASE"/>
    <property type="match status" value="1"/>
</dbReference>
<accession>A0A2G8RUW2</accession>
<evidence type="ECO:0000256" key="2">
    <source>
        <dbReference type="ARBA" id="ARBA00022801"/>
    </source>
</evidence>
<gene>
    <name evidence="8" type="ORF">GSI_13182</name>
</gene>
<evidence type="ECO:0000256" key="5">
    <source>
        <dbReference type="PIRSR" id="PIRSR606710-2"/>
    </source>
</evidence>
<evidence type="ECO:0000313" key="8">
    <source>
        <dbReference type="EMBL" id="PIL25293.1"/>
    </source>
</evidence>
<dbReference type="GO" id="GO:0005975">
    <property type="term" value="P:carbohydrate metabolic process"/>
    <property type="evidence" value="ECO:0007669"/>
    <property type="project" value="InterPro"/>
</dbReference>
<feature type="site" description="Important for catalytic activity, responsible for pKa modulation of the active site Glu and correct orientation of both the proton donor and substrate" evidence="5">
    <location>
        <position position="185"/>
    </location>
</feature>
<dbReference type="SUPFAM" id="SSF75005">
    <property type="entry name" value="Arabinanase/levansucrase/invertase"/>
    <property type="match status" value="1"/>
</dbReference>
<reference evidence="8 9" key="1">
    <citation type="journal article" date="2015" name="Sci. Rep.">
        <title>Chromosome-level genome map provides insights into diverse defense mechanisms in the medicinal fungus Ganoderma sinense.</title>
        <authorList>
            <person name="Zhu Y."/>
            <person name="Xu J."/>
            <person name="Sun C."/>
            <person name="Zhou S."/>
            <person name="Xu H."/>
            <person name="Nelson D.R."/>
            <person name="Qian J."/>
            <person name="Song J."/>
            <person name="Luo H."/>
            <person name="Xiang L."/>
            <person name="Li Y."/>
            <person name="Xu Z."/>
            <person name="Ji A."/>
            <person name="Wang L."/>
            <person name="Lu S."/>
            <person name="Hayward A."/>
            <person name="Sun W."/>
            <person name="Li X."/>
            <person name="Schwartz D.C."/>
            <person name="Wang Y."/>
            <person name="Chen S."/>
        </authorList>
    </citation>
    <scope>NUCLEOTIDE SEQUENCE [LARGE SCALE GENOMIC DNA]</scope>
    <source>
        <strain evidence="8 9">ZZ0214-1</strain>
    </source>
</reference>
<dbReference type="Proteomes" id="UP000230002">
    <property type="component" value="Unassembled WGS sequence"/>
</dbReference>
<feature type="active site" description="Proton acceptor" evidence="4">
    <location>
        <position position="71"/>
    </location>
</feature>
<dbReference type="STRING" id="1077348.A0A2G8RUW2"/>
<sequence>MVSATLFVTLLGTITSIAFAAPAPAKSHSTTIAVKTVAAAKATTSAKVTTSAQFNLTTTSVYQATNFSFPDPGLLYTDSDDTWWAYSTSSSHGLVPMVKSADFKTWSKPTNVLSSVGSWATGAVWAPDVRRINAGHFVMYYTARRKTGPSNDHCIGIATACSADGPFTPQTQPLICDLANGGVIDASGFEAPNGELYIVWKVDGNSVGKSTPVKLQRLGANGYDLLGSPITLISNDSSDGGLTEAPSLVHRDGWYYLFYSTHNYNTLGYDVKYAVSKKLNAPFKKVSSFLSSGTFGTAGPGGATAINVGNKYINMVFHSDINGKSAGKGRAMWSLSNVCFNDGIATAC</sequence>
<keyword evidence="3 6" id="KW-0326">Glycosidase</keyword>
<dbReference type="OrthoDB" id="5211809at2759"/>
<dbReference type="AlphaFoldDB" id="A0A2G8RUW2"/>
<organism evidence="8 9">
    <name type="scientific">Ganoderma sinense ZZ0214-1</name>
    <dbReference type="NCBI Taxonomy" id="1077348"/>
    <lineage>
        <taxon>Eukaryota</taxon>
        <taxon>Fungi</taxon>
        <taxon>Dikarya</taxon>
        <taxon>Basidiomycota</taxon>
        <taxon>Agaricomycotina</taxon>
        <taxon>Agaricomycetes</taxon>
        <taxon>Polyporales</taxon>
        <taxon>Polyporaceae</taxon>
        <taxon>Ganoderma</taxon>
    </lineage>
</organism>
<name>A0A2G8RUW2_9APHY</name>
<proteinExistence type="inferred from homology"/>
<keyword evidence="2 6" id="KW-0378">Hydrolase</keyword>
<evidence type="ECO:0000313" key="9">
    <source>
        <dbReference type="Proteomes" id="UP000230002"/>
    </source>
</evidence>
<dbReference type="InterPro" id="IPR023296">
    <property type="entry name" value="Glyco_hydro_beta-prop_sf"/>
</dbReference>
<feature type="active site" description="Proton donor" evidence="4">
    <location>
        <position position="244"/>
    </location>
</feature>
<dbReference type="GO" id="GO:0004553">
    <property type="term" value="F:hydrolase activity, hydrolyzing O-glycosyl compounds"/>
    <property type="evidence" value="ECO:0007669"/>
    <property type="project" value="InterPro"/>
</dbReference>
<evidence type="ECO:0000256" key="4">
    <source>
        <dbReference type="PIRSR" id="PIRSR606710-1"/>
    </source>
</evidence>
<evidence type="ECO:0000256" key="3">
    <source>
        <dbReference type="ARBA" id="ARBA00023295"/>
    </source>
</evidence>
<evidence type="ECO:0008006" key="10">
    <source>
        <dbReference type="Google" id="ProtNLM"/>
    </source>
</evidence>
<comment type="similarity">
    <text evidence="1 6">Belongs to the glycosyl hydrolase 43 family.</text>
</comment>
<dbReference type="PANTHER" id="PTHR42812">
    <property type="entry name" value="BETA-XYLOSIDASE"/>
    <property type="match status" value="1"/>
</dbReference>
<dbReference type="EMBL" id="AYKW01000056">
    <property type="protein sequence ID" value="PIL25293.1"/>
    <property type="molecule type" value="Genomic_DNA"/>
</dbReference>
<dbReference type="Pfam" id="PF04616">
    <property type="entry name" value="Glyco_hydro_43"/>
    <property type="match status" value="1"/>
</dbReference>
<dbReference type="InterPro" id="IPR051795">
    <property type="entry name" value="Glycosyl_Hydrlase_43"/>
</dbReference>
<comment type="caution">
    <text evidence="8">The sequence shown here is derived from an EMBL/GenBank/DDBJ whole genome shotgun (WGS) entry which is preliminary data.</text>
</comment>
<dbReference type="CDD" id="cd08999">
    <property type="entry name" value="GH43_ABN-like"/>
    <property type="match status" value="1"/>
</dbReference>
<keyword evidence="9" id="KW-1185">Reference proteome</keyword>
<evidence type="ECO:0000256" key="7">
    <source>
        <dbReference type="SAM" id="SignalP"/>
    </source>
</evidence>
<protein>
    <recommendedName>
        <fullName evidence="10">Transporter</fullName>
    </recommendedName>
</protein>
<evidence type="ECO:0000256" key="6">
    <source>
        <dbReference type="RuleBase" id="RU361187"/>
    </source>
</evidence>
<dbReference type="Gene3D" id="2.115.10.20">
    <property type="entry name" value="Glycosyl hydrolase domain, family 43"/>
    <property type="match status" value="1"/>
</dbReference>
<dbReference type="InterPro" id="IPR006710">
    <property type="entry name" value="Glyco_hydro_43"/>
</dbReference>